<evidence type="ECO:0000313" key="2">
    <source>
        <dbReference type="EMBL" id="GBF92781.1"/>
    </source>
</evidence>
<feature type="region of interest" description="Disordered" evidence="1">
    <location>
        <begin position="436"/>
        <end position="465"/>
    </location>
</feature>
<evidence type="ECO:0000256" key="1">
    <source>
        <dbReference type="SAM" id="MobiDB-lite"/>
    </source>
</evidence>
<gene>
    <name evidence="2" type="ORF">Rsub_05400</name>
</gene>
<dbReference type="Pfam" id="PF05991">
    <property type="entry name" value="NYN_YacP"/>
    <property type="match status" value="1"/>
</dbReference>
<sequence>MQAGTFCRPSAARLDAWKSRIRLAAAAPAPPPRRGSPRSSSERSRDDGVCSAGAARSTACAAAKKGRQQRSGGAEGPAAIPPPPPTVEPPPQPQKKLAQRTSYRRPRKSDEDLRAERAAEQSASEAAARGLTRWLEPGALAAIADGGGAAGGGAAALGQRPARLIIIDGYNLVHASARYSPAAKAGRMQAAREALHADLAALAAAYAAARASRPSDPQTELVVVWDAMAGPSSAARGAEAERRVADAMERVAARFPPHSVPNAHRLRGMALAELGLAADGADGAGGGGEGERVSRGVRAVFSRGCEADTWILDELDALASEWVEASEAARAPGARRAAGRRLFGDVVVVSDDRRVQEGVFAATVDLICGGGEVGGPDEQGAAGAGLALTAWGCSRLEGEMAEAARRARGGPGGARASAGAAWASAAAALAAAGPGAGGGGGGSPISSGSDSEGEWPDGDYDESVTGDADASLASLMRSLGDPAAAANAAAAAPLTPARVSELLSERGDLFAAADADLGALLSFELGDSPAP</sequence>
<name>A0A2V0NYR7_9CHLO</name>
<dbReference type="InterPro" id="IPR010298">
    <property type="entry name" value="YacP-like"/>
</dbReference>
<feature type="compositionally biased region" description="Basic and acidic residues" evidence="1">
    <location>
        <begin position="108"/>
        <end position="119"/>
    </location>
</feature>
<accession>A0A2V0NYR7</accession>
<organism evidence="2 3">
    <name type="scientific">Raphidocelis subcapitata</name>
    <dbReference type="NCBI Taxonomy" id="307507"/>
    <lineage>
        <taxon>Eukaryota</taxon>
        <taxon>Viridiplantae</taxon>
        <taxon>Chlorophyta</taxon>
        <taxon>core chlorophytes</taxon>
        <taxon>Chlorophyceae</taxon>
        <taxon>CS clade</taxon>
        <taxon>Sphaeropleales</taxon>
        <taxon>Selenastraceae</taxon>
        <taxon>Raphidocelis</taxon>
    </lineage>
</organism>
<dbReference type="OrthoDB" id="10670191at2759"/>
<evidence type="ECO:0000313" key="3">
    <source>
        <dbReference type="Proteomes" id="UP000247498"/>
    </source>
</evidence>
<dbReference type="EMBL" id="BDRX01000035">
    <property type="protein sequence ID" value="GBF92781.1"/>
    <property type="molecule type" value="Genomic_DNA"/>
</dbReference>
<protein>
    <submittedName>
        <fullName evidence="2">Uncharacterized protein</fullName>
    </submittedName>
</protein>
<keyword evidence="3" id="KW-1185">Reference proteome</keyword>
<comment type="caution">
    <text evidence="2">The sequence shown here is derived from an EMBL/GenBank/DDBJ whole genome shotgun (WGS) entry which is preliminary data.</text>
</comment>
<feature type="compositionally biased region" description="Acidic residues" evidence="1">
    <location>
        <begin position="451"/>
        <end position="464"/>
    </location>
</feature>
<proteinExistence type="predicted"/>
<dbReference type="InParanoid" id="A0A2V0NYR7"/>
<reference evidence="2 3" key="1">
    <citation type="journal article" date="2018" name="Sci. Rep.">
        <title>Raphidocelis subcapitata (=Pseudokirchneriella subcapitata) provides an insight into genome evolution and environmental adaptations in the Sphaeropleales.</title>
        <authorList>
            <person name="Suzuki S."/>
            <person name="Yamaguchi H."/>
            <person name="Nakajima N."/>
            <person name="Kawachi M."/>
        </authorList>
    </citation>
    <scope>NUCLEOTIDE SEQUENCE [LARGE SCALE GENOMIC DNA]</scope>
    <source>
        <strain evidence="2 3">NIES-35</strain>
    </source>
</reference>
<feature type="compositionally biased region" description="Pro residues" evidence="1">
    <location>
        <begin position="79"/>
        <end position="93"/>
    </location>
</feature>
<feature type="region of interest" description="Disordered" evidence="1">
    <location>
        <begin position="23"/>
        <end position="125"/>
    </location>
</feature>
<feature type="compositionally biased region" description="Low complexity" evidence="1">
    <location>
        <begin position="50"/>
        <end position="63"/>
    </location>
</feature>
<dbReference type="Proteomes" id="UP000247498">
    <property type="component" value="Unassembled WGS sequence"/>
</dbReference>
<dbReference type="AlphaFoldDB" id="A0A2V0NYR7"/>